<dbReference type="AlphaFoldDB" id="A0A843V9L7"/>
<evidence type="ECO:0000313" key="1">
    <source>
        <dbReference type="EMBL" id="MQL92595.1"/>
    </source>
</evidence>
<protein>
    <submittedName>
        <fullName evidence="1">Uncharacterized protein</fullName>
    </submittedName>
</protein>
<keyword evidence="2" id="KW-1185">Reference proteome</keyword>
<dbReference type="OrthoDB" id="1938768at2759"/>
<sequence length="127" mass="14537">MNNFQETVTDGVIPSDCQMEVHRTGDPDVTVDNDTGGHCCDSAHNANAISLRHDWMDPSFQLNVPLVDVDKITGFGEEELSTQFHFCFQSKGQKERDECYKPILEELQRLFPIRSKDSYSQRHPIYS</sequence>
<dbReference type="EMBL" id="NMUH01001462">
    <property type="protein sequence ID" value="MQL92595.1"/>
    <property type="molecule type" value="Genomic_DNA"/>
</dbReference>
<name>A0A843V9L7_COLES</name>
<proteinExistence type="predicted"/>
<accession>A0A843V9L7</accession>
<dbReference type="Proteomes" id="UP000652761">
    <property type="component" value="Unassembled WGS sequence"/>
</dbReference>
<comment type="caution">
    <text evidence="1">The sequence shown here is derived from an EMBL/GenBank/DDBJ whole genome shotgun (WGS) entry which is preliminary data.</text>
</comment>
<organism evidence="1 2">
    <name type="scientific">Colocasia esculenta</name>
    <name type="common">Wild taro</name>
    <name type="synonym">Arum esculentum</name>
    <dbReference type="NCBI Taxonomy" id="4460"/>
    <lineage>
        <taxon>Eukaryota</taxon>
        <taxon>Viridiplantae</taxon>
        <taxon>Streptophyta</taxon>
        <taxon>Embryophyta</taxon>
        <taxon>Tracheophyta</taxon>
        <taxon>Spermatophyta</taxon>
        <taxon>Magnoliopsida</taxon>
        <taxon>Liliopsida</taxon>
        <taxon>Araceae</taxon>
        <taxon>Aroideae</taxon>
        <taxon>Colocasieae</taxon>
        <taxon>Colocasia</taxon>
    </lineage>
</organism>
<evidence type="ECO:0000313" key="2">
    <source>
        <dbReference type="Proteomes" id="UP000652761"/>
    </source>
</evidence>
<reference evidence="1" key="1">
    <citation type="submission" date="2017-07" db="EMBL/GenBank/DDBJ databases">
        <title>Taro Niue Genome Assembly and Annotation.</title>
        <authorList>
            <person name="Atibalentja N."/>
            <person name="Keating K."/>
            <person name="Fields C.J."/>
        </authorList>
    </citation>
    <scope>NUCLEOTIDE SEQUENCE</scope>
    <source>
        <strain evidence="1">Niue_2</strain>
        <tissue evidence="1">Leaf</tissue>
    </source>
</reference>
<gene>
    <name evidence="1" type="ORF">Taro_025223</name>
</gene>